<dbReference type="EMBL" id="MAVT02000139">
    <property type="protein sequence ID" value="POS79076.1"/>
    <property type="molecule type" value="Genomic_DNA"/>
</dbReference>
<sequence>MHRLHLPKITTQLLESHGKLQARLLLELSTTAEFHLQSQIPHAPAALCTQRRAKWRTCGEHHGDEVEEEDAEEDEHAPIRSASHFIASTSVRMSIKQFKQVRQTRPGIWAVQFPVPAVAPNPPRPPAQLYTTTSGLYTTVHYIRPDWISEQSRGHPRLCRTKMVSAMEPPLPPRNTPLS</sequence>
<organism evidence="2 3">
    <name type="scientific">Diaporthe helianthi</name>
    <dbReference type="NCBI Taxonomy" id="158607"/>
    <lineage>
        <taxon>Eukaryota</taxon>
        <taxon>Fungi</taxon>
        <taxon>Dikarya</taxon>
        <taxon>Ascomycota</taxon>
        <taxon>Pezizomycotina</taxon>
        <taxon>Sordariomycetes</taxon>
        <taxon>Sordariomycetidae</taxon>
        <taxon>Diaporthales</taxon>
        <taxon>Diaporthaceae</taxon>
        <taxon>Diaporthe</taxon>
    </lineage>
</organism>
<dbReference type="Proteomes" id="UP000094444">
    <property type="component" value="Unassembled WGS sequence"/>
</dbReference>
<feature type="compositionally biased region" description="Acidic residues" evidence="1">
    <location>
        <begin position="65"/>
        <end position="75"/>
    </location>
</feature>
<dbReference type="InParanoid" id="A0A2P5I992"/>
<evidence type="ECO:0000313" key="2">
    <source>
        <dbReference type="EMBL" id="POS79076.1"/>
    </source>
</evidence>
<name>A0A2P5I992_DIAHE</name>
<dbReference type="AlphaFoldDB" id="A0A2P5I992"/>
<feature type="region of interest" description="Disordered" evidence="1">
    <location>
        <begin position="60"/>
        <end position="80"/>
    </location>
</feature>
<comment type="caution">
    <text evidence="2">The sequence shown here is derived from an EMBL/GenBank/DDBJ whole genome shotgun (WGS) entry which is preliminary data.</text>
</comment>
<reference evidence="2" key="1">
    <citation type="submission" date="2017-09" db="EMBL/GenBank/DDBJ databases">
        <title>Polyketide synthases of a Diaporthe helianthi virulent isolate.</title>
        <authorList>
            <person name="Baroncelli R."/>
        </authorList>
    </citation>
    <scope>NUCLEOTIDE SEQUENCE [LARGE SCALE GENOMIC DNA]</scope>
    <source>
        <strain evidence="2">7/96</strain>
    </source>
</reference>
<evidence type="ECO:0000313" key="3">
    <source>
        <dbReference type="Proteomes" id="UP000094444"/>
    </source>
</evidence>
<protein>
    <submittedName>
        <fullName evidence="2">Uncharacterized protein</fullName>
    </submittedName>
</protein>
<proteinExistence type="predicted"/>
<evidence type="ECO:0000256" key="1">
    <source>
        <dbReference type="SAM" id="MobiDB-lite"/>
    </source>
</evidence>
<keyword evidence="3" id="KW-1185">Reference proteome</keyword>
<gene>
    <name evidence="2" type="ORF">DHEL01_v202532</name>
</gene>
<accession>A0A2P5I992</accession>